<dbReference type="PRINTS" id="PR00038">
    <property type="entry name" value="HTHLUXR"/>
</dbReference>
<reference evidence="4 5" key="1">
    <citation type="submission" date="2024-09" db="EMBL/GenBank/DDBJ databases">
        <authorList>
            <person name="Sun Q."/>
            <person name="Mori K."/>
        </authorList>
    </citation>
    <scope>NUCLEOTIDE SEQUENCE [LARGE SCALE GENOMIC DNA]</scope>
    <source>
        <strain evidence="4 5">JCM 4414</strain>
    </source>
</reference>
<dbReference type="EMBL" id="JBHMCT010000012">
    <property type="protein sequence ID" value="MFB9556532.1"/>
    <property type="molecule type" value="Genomic_DNA"/>
</dbReference>
<dbReference type="InterPro" id="IPR016032">
    <property type="entry name" value="Sig_transdc_resp-reg_C-effctor"/>
</dbReference>
<gene>
    <name evidence="4" type="ORF">ACFFTP_20370</name>
</gene>
<dbReference type="CDD" id="cd06170">
    <property type="entry name" value="LuxR_C_like"/>
    <property type="match status" value="1"/>
</dbReference>
<dbReference type="InterPro" id="IPR011990">
    <property type="entry name" value="TPR-like_helical_dom_sf"/>
</dbReference>
<dbReference type="Gene3D" id="1.25.40.10">
    <property type="entry name" value="Tetratricopeptide repeat domain"/>
    <property type="match status" value="1"/>
</dbReference>
<feature type="region of interest" description="Disordered" evidence="2">
    <location>
        <begin position="321"/>
        <end position="372"/>
    </location>
</feature>
<dbReference type="PROSITE" id="PS00622">
    <property type="entry name" value="HTH_LUXR_1"/>
    <property type="match status" value="1"/>
</dbReference>
<dbReference type="SUPFAM" id="SSF48452">
    <property type="entry name" value="TPR-like"/>
    <property type="match status" value="1"/>
</dbReference>
<sequence>MNGATPAAAPGRPPLYDRAPQLAAVARLSARTVEGTGGVLFVTGDPGTGRSALLARAAGDFPGAAYQVAAPGHRVPWSGARALLTALAPTASAARRALRQARGEDGLGAAVAGLVPATAPGPAVLVCLDDLHLWDAHSRAALASAWQERGRAGRPGTGWLVSAARHHRLPEVPRAGTVRLGRLTPAGARALLHDLSPVSVAPEAEDLLLRETAGHPGVLTAAVRRLSPAQLSGAERPPVPVVDAAVLHEVYGGLLGSLPADGRRLLALVATLPGGTSPVRVETVLAAARAARTPADALDGLIADGLLRRTDDTLRFADPFLARTALAPPPPSSPARRTGPPRPPAPRAPSPVPEPRPAAPAATPAAAPEPASVGRGRAHLAWGTAALAGGPVTDAYEALLQAATLLREAAPAEAADARFLAMEAAWAAGDAPGCLTALDGAVGARGTERDFAEGLRAALGGRPDEARGLLTRVVAVDGAEDEPRLLLRAGSAALVLGATTAAARLHARALALARAEGRAALLPHALEHLAYAELRAGRYDRAARHAREGLGEAERTGQANVAAHQHAVLALVASVTDDGPGVTEHAGRALATARPHGLLQAATLAEWALARADLGRGLAAQAAARLVPLVHTGPRGGHFALRMLAVPCFVEAAVACGRYAEARAATEEYAVWAAQGLDRAAPPRLARCRALLAEGPRAGYWFEEAVRRHDDCGNDFERARTLLAYGCWLRRHRRPSEARGPLRDALVTFERAAATGWADRTRAELRATGGEVAGAADRPAALRELTPQQQRIARLAAQGATNQEIADRLVLSPRTIDHHLRNIYARLQIRSRVQLPGVVAAAGADGDGARR</sequence>
<evidence type="ECO:0000256" key="1">
    <source>
        <dbReference type="ARBA" id="ARBA00023125"/>
    </source>
</evidence>
<keyword evidence="1" id="KW-0238">DNA-binding</keyword>
<accession>A0ABV5QSM1</accession>
<organism evidence="4 5">
    <name type="scientific">Streptomyces roseoviridis</name>
    <dbReference type="NCBI Taxonomy" id="67361"/>
    <lineage>
        <taxon>Bacteria</taxon>
        <taxon>Bacillati</taxon>
        <taxon>Actinomycetota</taxon>
        <taxon>Actinomycetes</taxon>
        <taxon>Kitasatosporales</taxon>
        <taxon>Streptomycetaceae</taxon>
        <taxon>Streptomyces</taxon>
    </lineage>
</organism>
<dbReference type="SMART" id="SM00421">
    <property type="entry name" value="HTH_LUXR"/>
    <property type="match status" value="1"/>
</dbReference>
<dbReference type="Gene3D" id="1.10.10.10">
    <property type="entry name" value="Winged helix-like DNA-binding domain superfamily/Winged helix DNA-binding domain"/>
    <property type="match status" value="1"/>
</dbReference>
<evidence type="ECO:0000313" key="5">
    <source>
        <dbReference type="Proteomes" id="UP001589716"/>
    </source>
</evidence>
<dbReference type="Pfam" id="PF00196">
    <property type="entry name" value="GerE"/>
    <property type="match status" value="1"/>
</dbReference>
<feature type="domain" description="HTH luxR-type" evidence="3">
    <location>
        <begin position="778"/>
        <end position="846"/>
    </location>
</feature>
<name>A0ABV5QSM1_9ACTN</name>
<dbReference type="SUPFAM" id="SSF52540">
    <property type="entry name" value="P-loop containing nucleoside triphosphate hydrolases"/>
    <property type="match status" value="1"/>
</dbReference>
<proteinExistence type="predicted"/>
<dbReference type="InterPro" id="IPR036388">
    <property type="entry name" value="WH-like_DNA-bd_sf"/>
</dbReference>
<comment type="caution">
    <text evidence="4">The sequence shown here is derived from an EMBL/GenBank/DDBJ whole genome shotgun (WGS) entry which is preliminary data.</text>
</comment>
<evidence type="ECO:0000313" key="4">
    <source>
        <dbReference type="EMBL" id="MFB9556532.1"/>
    </source>
</evidence>
<dbReference type="InterPro" id="IPR027417">
    <property type="entry name" value="P-loop_NTPase"/>
</dbReference>
<dbReference type="PANTHER" id="PTHR43214">
    <property type="entry name" value="TWO-COMPONENT RESPONSE REGULATOR"/>
    <property type="match status" value="1"/>
</dbReference>
<keyword evidence="5" id="KW-1185">Reference proteome</keyword>
<protein>
    <submittedName>
        <fullName evidence="4">LuxR C-terminal-related transcriptional regulator</fullName>
    </submittedName>
</protein>
<dbReference type="PANTHER" id="PTHR43214:SF42">
    <property type="entry name" value="TRANSCRIPTIONAL REGULATORY PROTEIN DESR"/>
    <property type="match status" value="1"/>
</dbReference>
<dbReference type="Proteomes" id="UP001589716">
    <property type="component" value="Unassembled WGS sequence"/>
</dbReference>
<dbReference type="InterPro" id="IPR039420">
    <property type="entry name" value="WalR-like"/>
</dbReference>
<dbReference type="InterPro" id="IPR000792">
    <property type="entry name" value="Tscrpt_reg_LuxR_C"/>
</dbReference>
<feature type="compositionally biased region" description="Pro residues" evidence="2">
    <location>
        <begin position="340"/>
        <end position="358"/>
    </location>
</feature>
<dbReference type="Pfam" id="PF13191">
    <property type="entry name" value="AAA_16"/>
    <property type="match status" value="1"/>
</dbReference>
<dbReference type="InterPro" id="IPR041664">
    <property type="entry name" value="AAA_16"/>
</dbReference>
<dbReference type="SUPFAM" id="SSF46894">
    <property type="entry name" value="C-terminal effector domain of the bipartite response regulators"/>
    <property type="match status" value="1"/>
</dbReference>
<evidence type="ECO:0000256" key="2">
    <source>
        <dbReference type="SAM" id="MobiDB-lite"/>
    </source>
</evidence>
<dbReference type="PROSITE" id="PS50043">
    <property type="entry name" value="HTH_LUXR_2"/>
    <property type="match status" value="1"/>
</dbReference>
<evidence type="ECO:0000259" key="3">
    <source>
        <dbReference type="PROSITE" id="PS50043"/>
    </source>
</evidence>
<feature type="compositionally biased region" description="Low complexity" evidence="2">
    <location>
        <begin position="359"/>
        <end position="371"/>
    </location>
</feature>
<dbReference type="RefSeq" id="WP_345491068.1">
    <property type="nucleotide sequence ID" value="NZ_BAAAWU010000001.1"/>
</dbReference>